<dbReference type="InterPro" id="IPR004358">
    <property type="entry name" value="Sig_transdc_His_kin-like_C"/>
</dbReference>
<dbReference type="GO" id="GO:0005886">
    <property type="term" value="C:plasma membrane"/>
    <property type="evidence" value="ECO:0007669"/>
    <property type="project" value="UniProtKB-SubCell"/>
</dbReference>
<dbReference type="InterPro" id="IPR003594">
    <property type="entry name" value="HATPase_dom"/>
</dbReference>
<keyword evidence="13 16" id="KW-0472">Membrane</keyword>
<keyword evidence="21" id="KW-1185">Reference proteome</keyword>
<dbReference type="CDD" id="cd17546">
    <property type="entry name" value="REC_hyHK_CKI1_RcsC-like"/>
    <property type="match status" value="1"/>
</dbReference>
<dbReference type="InterPro" id="IPR036890">
    <property type="entry name" value="HATPase_C_sf"/>
</dbReference>
<organism evidence="20 21">
    <name type="scientific">Pseudomonas alkylphenolica</name>
    <dbReference type="NCBI Taxonomy" id="237609"/>
    <lineage>
        <taxon>Bacteria</taxon>
        <taxon>Pseudomonadati</taxon>
        <taxon>Pseudomonadota</taxon>
        <taxon>Gammaproteobacteria</taxon>
        <taxon>Pseudomonadales</taxon>
        <taxon>Pseudomonadaceae</taxon>
        <taxon>Pseudomonas</taxon>
    </lineage>
</organism>
<dbReference type="Proteomes" id="UP000426235">
    <property type="component" value="Chromosome"/>
</dbReference>
<name>A0A6I6H496_9PSED</name>
<dbReference type="AlphaFoldDB" id="A0A6I6H496"/>
<dbReference type="SUPFAM" id="SSF52172">
    <property type="entry name" value="CheY-like"/>
    <property type="match status" value="1"/>
</dbReference>
<evidence type="ECO:0000256" key="14">
    <source>
        <dbReference type="PROSITE-ProRule" id="PRU00110"/>
    </source>
</evidence>
<dbReference type="PRINTS" id="PR00344">
    <property type="entry name" value="BCTRLSENSOR"/>
</dbReference>
<dbReference type="Pfam" id="PF00512">
    <property type="entry name" value="HisKA"/>
    <property type="match status" value="1"/>
</dbReference>
<evidence type="ECO:0000256" key="3">
    <source>
        <dbReference type="ARBA" id="ARBA00012438"/>
    </source>
</evidence>
<dbReference type="SUPFAM" id="SSF55874">
    <property type="entry name" value="ATPase domain of HSP90 chaperone/DNA topoisomerase II/histidine kinase"/>
    <property type="match status" value="1"/>
</dbReference>
<dbReference type="FunFam" id="1.10.287.130:FF:000004">
    <property type="entry name" value="Ethylene receptor 1"/>
    <property type="match status" value="1"/>
</dbReference>
<evidence type="ECO:0000256" key="2">
    <source>
        <dbReference type="ARBA" id="ARBA00004651"/>
    </source>
</evidence>
<reference evidence="20" key="1">
    <citation type="submission" date="2019-12" db="EMBL/GenBank/DDBJ databases">
        <title>Hybrid Genome Assemblies of two High G+C Isolates from Undergraduate Microbiology Courses.</title>
        <authorList>
            <person name="Ne Ville C.J."/>
            <person name="Enright D."/>
            <person name="Hernandez I."/>
            <person name="Dodsworth J."/>
            <person name="Orwin P.M."/>
        </authorList>
    </citation>
    <scope>NUCLEOTIDE SEQUENCE [LARGE SCALE GENOMIC DNA]</scope>
    <source>
        <strain evidence="20">Neo</strain>
    </source>
</reference>
<evidence type="ECO:0000256" key="1">
    <source>
        <dbReference type="ARBA" id="ARBA00000085"/>
    </source>
</evidence>
<comment type="subcellular location">
    <subcellularLocation>
        <location evidence="2">Cell membrane</location>
        <topology evidence="2">Multi-pass membrane protein</topology>
    </subcellularLocation>
</comment>
<dbReference type="PANTHER" id="PTHR45339:SF1">
    <property type="entry name" value="HYBRID SIGNAL TRANSDUCTION HISTIDINE KINASE J"/>
    <property type="match status" value="1"/>
</dbReference>
<keyword evidence="10" id="KW-0067">ATP-binding</keyword>
<feature type="domain" description="HPt" evidence="19">
    <location>
        <begin position="976"/>
        <end position="1067"/>
    </location>
</feature>
<dbReference type="CDD" id="cd00082">
    <property type="entry name" value="HisKA"/>
    <property type="match status" value="1"/>
</dbReference>
<evidence type="ECO:0000256" key="4">
    <source>
        <dbReference type="ARBA" id="ARBA00022475"/>
    </source>
</evidence>
<evidence type="ECO:0000256" key="6">
    <source>
        <dbReference type="ARBA" id="ARBA00022679"/>
    </source>
</evidence>
<evidence type="ECO:0000256" key="13">
    <source>
        <dbReference type="ARBA" id="ARBA00023136"/>
    </source>
</evidence>
<dbReference type="Pfam" id="PF00072">
    <property type="entry name" value="Response_reg"/>
    <property type="match status" value="1"/>
</dbReference>
<dbReference type="InterPro" id="IPR011006">
    <property type="entry name" value="CheY-like_superfamily"/>
</dbReference>
<evidence type="ECO:0000313" key="20">
    <source>
        <dbReference type="EMBL" id="QGW79036.1"/>
    </source>
</evidence>
<dbReference type="PROSITE" id="PS50894">
    <property type="entry name" value="HPT"/>
    <property type="match status" value="1"/>
</dbReference>
<dbReference type="SMART" id="SM00387">
    <property type="entry name" value="HATPase_c"/>
    <property type="match status" value="1"/>
</dbReference>
<dbReference type="RefSeq" id="WP_157193809.1">
    <property type="nucleotide sequence ID" value="NZ_CP046621.1"/>
</dbReference>
<dbReference type="InterPro" id="IPR008207">
    <property type="entry name" value="Sig_transdc_His_kin_Hpt_dom"/>
</dbReference>
<evidence type="ECO:0000256" key="11">
    <source>
        <dbReference type="ARBA" id="ARBA00022989"/>
    </source>
</evidence>
<evidence type="ECO:0000256" key="15">
    <source>
        <dbReference type="PROSITE-ProRule" id="PRU00169"/>
    </source>
</evidence>
<dbReference type="InterPro" id="IPR036641">
    <property type="entry name" value="HPT_dom_sf"/>
</dbReference>
<gene>
    <name evidence="20" type="ORF">GPJ81_20860</name>
</gene>
<dbReference type="Gene3D" id="1.10.287.130">
    <property type="match status" value="1"/>
</dbReference>
<evidence type="ECO:0000256" key="10">
    <source>
        <dbReference type="ARBA" id="ARBA00022840"/>
    </source>
</evidence>
<dbReference type="Gene3D" id="3.30.565.10">
    <property type="entry name" value="Histidine kinase-like ATPase, C-terminal domain"/>
    <property type="match status" value="1"/>
</dbReference>
<dbReference type="EMBL" id="CP046621">
    <property type="protein sequence ID" value="QGW79036.1"/>
    <property type="molecule type" value="Genomic_DNA"/>
</dbReference>
<evidence type="ECO:0000256" key="7">
    <source>
        <dbReference type="ARBA" id="ARBA00022692"/>
    </source>
</evidence>
<dbReference type="Gene3D" id="1.20.120.160">
    <property type="entry name" value="HPT domain"/>
    <property type="match status" value="1"/>
</dbReference>
<dbReference type="FunFam" id="3.30.565.10:FF:000010">
    <property type="entry name" value="Sensor histidine kinase RcsC"/>
    <property type="match status" value="1"/>
</dbReference>
<dbReference type="GO" id="GO:0000155">
    <property type="term" value="F:phosphorelay sensor kinase activity"/>
    <property type="evidence" value="ECO:0007669"/>
    <property type="project" value="InterPro"/>
</dbReference>
<keyword evidence="11 16" id="KW-1133">Transmembrane helix</keyword>
<dbReference type="PANTHER" id="PTHR45339">
    <property type="entry name" value="HYBRID SIGNAL TRANSDUCTION HISTIDINE KINASE J"/>
    <property type="match status" value="1"/>
</dbReference>
<dbReference type="PROSITE" id="PS50110">
    <property type="entry name" value="RESPONSE_REGULATORY"/>
    <property type="match status" value="1"/>
</dbReference>
<proteinExistence type="predicted"/>
<feature type="modified residue" description="Phosphohistidine" evidence="14">
    <location>
        <position position="1015"/>
    </location>
</feature>
<keyword evidence="8" id="KW-0547">Nucleotide-binding</keyword>
<dbReference type="Pfam" id="PF01627">
    <property type="entry name" value="Hpt"/>
    <property type="match status" value="1"/>
</dbReference>
<dbReference type="InterPro" id="IPR005467">
    <property type="entry name" value="His_kinase_dom"/>
</dbReference>
<comment type="catalytic activity">
    <reaction evidence="1">
        <text>ATP + protein L-histidine = ADP + protein N-phospho-L-histidine.</text>
        <dbReference type="EC" id="2.7.13.3"/>
    </reaction>
</comment>
<evidence type="ECO:0000256" key="5">
    <source>
        <dbReference type="ARBA" id="ARBA00022553"/>
    </source>
</evidence>
<dbReference type="Gene3D" id="3.40.50.2300">
    <property type="match status" value="1"/>
</dbReference>
<keyword evidence="12" id="KW-0902">Two-component regulatory system</keyword>
<dbReference type="CDD" id="cd16922">
    <property type="entry name" value="HATPase_EvgS-ArcB-TorS-like"/>
    <property type="match status" value="1"/>
</dbReference>
<dbReference type="SMART" id="SM00388">
    <property type="entry name" value="HisKA"/>
    <property type="match status" value="1"/>
</dbReference>
<keyword evidence="6" id="KW-0808">Transferase</keyword>
<dbReference type="GO" id="GO:0005524">
    <property type="term" value="F:ATP binding"/>
    <property type="evidence" value="ECO:0007669"/>
    <property type="project" value="UniProtKB-KW"/>
</dbReference>
<feature type="domain" description="Histidine kinase" evidence="17">
    <location>
        <begin position="495"/>
        <end position="714"/>
    </location>
</feature>
<protein>
    <recommendedName>
        <fullName evidence="3">histidine kinase</fullName>
        <ecNumber evidence="3">2.7.13.3</ecNumber>
    </recommendedName>
</protein>
<evidence type="ECO:0000256" key="8">
    <source>
        <dbReference type="ARBA" id="ARBA00022741"/>
    </source>
</evidence>
<sequence>MNTDSLFGSLVSSAMRLSSGLLVTLGLVLMLLMTNIWAIALLLGSQQEKAVSHFARVMENIREQEVFLQAIADRLVAPTDSLQGAPPVLKQVRRSGDGVNELYEVAESDFSMPFTVALAQQHQNERSLNALSALGWHLTNYYSRFWALSQFPSPQLFVFSPQNPSSIAVPAVGRFRSINLLEQQNYTSVAAGLMARTLSDPDKLLDYRVHWAPIVSGLRDTGGRREIVAYVAGELPINPVRVDSSMDRVVVTALLELGHSGDAVGDLELPFHGQFTLIDPQGNVLTGQREPGGARAGFSLTTSGLLISTFESDSAQPRWQAQYFVDYPGLFRWLALPVLRLLAASLVLILGLRWLYRRYQARVVAPAKEAQARLLESQAFSHAVIEGAPAGLVVIGKADGRMVIENLRAQQGRPVSQAVVELLRTTDAVLDGDACMVLEGRYYLVNYSSARYQEQEVQLCAFSDITEHQQRSLALHQAKQEAERANEAKTVFLTTMSHEIRTPLYGVLGTLELLGLSRLDKRQRDYLQTIQSSSSTVLQVISDVLDVSKIESGQLALETTAFSPLEVVEQVIAAHVVSARGKGLQVYACTDPWIPDQLLGDMAKLRQVLHNLVGNAIKFTSIGRVVLRCQVLESTDAQVSLRFQVADTGIGINEQQQLHIFEPFYQASTSNLVSGTGLGLSICQRFVERMGGHITVVSEQGLGSSFTVQLPFERTAATVESAPAIDLGGHQVQVRAPACELAEHLCAWLVRWGARATVVSASPHGALSEALLVDVLADPEQTFAWPGRRLLCEHDGPRVPEYTGECFRVSAHHLRAIAEGVRMATEEVPAGADPLPGATPASLGFHVLVAEDNLVNQAILKEQLEALGCRVSVAGDGRQALQVWQQGGIEVVLSDVNMPVMNGYELARAIRADSRQVPIIGITANALRDEGERCIAVGMSAWMVKPLLLEDLLDVLGGLPSGGVVQDPGAGAGVTAGVLSDSMRSLFCRTMRVDIDALHAALATGDQAEVVQLVHSVSGALAVVRADELSQVFGDLEQRLHEQALDAALQADLNRALDRLFGLVMSI</sequence>
<keyword evidence="9" id="KW-0418">Kinase</keyword>
<keyword evidence="5 15" id="KW-0597">Phosphoprotein</keyword>
<evidence type="ECO:0000256" key="12">
    <source>
        <dbReference type="ARBA" id="ARBA00023012"/>
    </source>
</evidence>
<dbReference type="InterPro" id="IPR036097">
    <property type="entry name" value="HisK_dim/P_sf"/>
</dbReference>
<evidence type="ECO:0000259" key="18">
    <source>
        <dbReference type="PROSITE" id="PS50110"/>
    </source>
</evidence>
<evidence type="ECO:0000256" key="9">
    <source>
        <dbReference type="ARBA" id="ARBA00022777"/>
    </source>
</evidence>
<dbReference type="EC" id="2.7.13.3" evidence="3"/>
<dbReference type="InterPro" id="IPR003661">
    <property type="entry name" value="HisK_dim/P_dom"/>
</dbReference>
<feature type="transmembrane region" description="Helical" evidence="16">
    <location>
        <begin position="338"/>
        <end position="356"/>
    </location>
</feature>
<evidence type="ECO:0000259" key="19">
    <source>
        <dbReference type="PROSITE" id="PS50894"/>
    </source>
</evidence>
<keyword evidence="4" id="KW-1003">Cell membrane</keyword>
<feature type="transmembrane region" description="Helical" evidence="16">
    <location>
        <begin position="20"/>
        <end position="43"/>
    </location>
</feature>
<dbReference type="PROSITE" id="PS50109">
    <property type="entry name" value="HIS_KIN"/>
    <property type="match status" value="1"/>
</dbReference>
<evidence type="ECO:0000256" key="16">
    <source>
        <dbReference type="SAM" id="Phobius"/>
    </source>
</evidence>
<accession>A0A6I6H496</accession>
<feature type="domain" description="Response regulatory" evidence="18">
    <location>
        <begin position="846"/>
        <end position="960"/>
    </location>
</feature>
<evidence type="ECO:0000313" key="21">
    <source>
        <dbReference type="Proteomes" id="UP000426235"/>
    </source>
</evidence>
<dbReference type="Pfam" id="PF02518">
    <property type="entry name" value="HATPase_c"/>
    <property type="match status" value="1"/>
</dbReference>
<dbReference type="SUPFAM" id="SSF47226">
    <property type="entry name" value="Histidine-containing phosphotransfer domain, HPT domain"/>
    <property type="match status" value="1"/>
</dbReference>
<dbReference type="SMART" id="SM00448">
    <property type="entry name" value="REC"/>
    <property type="match status" value="1"/>
</dbReference>
<evidence type="ECO:0000259" key="17">
    <source>
        <dbReference type="PROSITE" id="PS50109"/>
    </source>
</evidence>
<feature type="modified residue" description="4-aspartylphosphate" evidence="15">
    <location>
        <position position="895"/>
    </location>
</feature>
<dbReference type="SUPFAM" id="SSF47384">
    <property type="entry name" value="Homodimeric domain of signal transducing histidine kinase"/>
    <property type="match status" value="1"/>
</dbReference>
<keyword evidence="7 16" id="KW-0812">Transmembrane</keyword>
<dbReference type="InterPro" id="IPR001789">
    <property type="entry name" value="Sig_transdc_resp-reg_receiver"/>
</dbReference>